<sequence>MLFLKLEKKKRNNIQVKGKIKEKFYEDRVKISKSIVQRLVLIYTRSMWTRT</sequence>
<accession>A0AAW2H4X6</accession>
<protein>
    <submittedName>
        <fullName evidence="1">Uncharacterized protein</fullName>
    </submittedName>
</protein>
<evidence type="ECO:0000313" key="1">
    <source>
        <dbReference type="EMBL" id="KAL0134514.1"/>
    </source>
</evidence>
<organism evidence="1 2">
    <name type="scientific">Cardiocondyla obscurior</name>
    <dbReference type="NCBI Taxonomy" id="286306"/>
    <lineage>
        <taxon>Eukaryota</taxon>
        <taxon>Metazoa</taxon>
        <taxon>Ecdysozoa</taxon>
        <taxon>Arthropoda</taxon>
        <taxon>Hexapoda</taxon>
        <taxon>Insecta</taxon>
        <taxon>Pterygota</taxon>
        <taxon>Neoptera</taxon>
        <taxon>Endopterygota</taxon>
        <taxon>Hymenoptera</taxon>
        <taxon>Apocrita</taxon>
        <taxon>Aculeata</taxon>
        <taxon>Formicoidea</taxon>
        <taxon>Formicidae</taxon>
        <taxon>Myrmicinae</taxon>
        <taxon>Cardiocondyla</taxon>
    </lineage>
</organism>
<proteinExistence type="predicted"/>
<evidence type="ECO:0000313" key="2">
    <source>
        <dbReference type="Proteomes" id="UP001430953"/>
    </source>
</evidence>
<keyword evidence="2" id="KW-1185">Reference proteome</keyword>
<dbReference type="AlphaFoldDB" id="A0AAW2H4X6"/>
<comment type="caution">
    <text evidence="1">The sequence shown here is derived from an EMBL/GenBank/DDBJ whole genome shotgun (WGS) entry which is preliminary data.</text>
</comment>
<dbReference type="Proteomes" id="UP001430953">
    <property type="component" value="Unassembled WGS sequence"/>
</dbReference>
<name>A0AAW2H4X6_9HYME</name>
<reference evidence="1 2" key="1">
    <citation type="submission" date="2023-03" db="EMBL/GenBank/DDBJ databases">
        <title>High recombination rates correlate with genetic variation in Cardiocondyla obscurior ants.</title>
        <authorList>
            <person name="Errbii M."/>
        </authorList>
    </citation>
    <scope>NUCLEOTIDE SEQUENCE [LARGE SCALE GENOMIC DNA]</scope>
    <source>
        <strain evidence="1">Alpha-2009</strain>
        <tissue evidence="1">Whole body</tissue>
    </source>
</reference>
<gene>
    <name evidence="1" type="ORF">PUN28_001360</name>
</gene>
<dbReference type="EMBL" id="JADYXP020000001">
    <property type="protein sequence ID" value="KAL0134514.1"/>
    <property type="molecule type" value="Genomic_DNA"/>
</dbReference>